<dbReference type="InterPro" id="IPR037143">
    <property type="entry name" value="4-PPantetheinyl_Trfase_dom_sf"/>
</dbReference>
<dbReference type="EMBL" id="JAMQBH010000004">
    <property type="protein sequence ID" value="MCM2513923.1"/>
    <property type="molecule type" value="Genomic_DNA"/>
</dbReference>
<feature type="domain" description="4'-phosphopantetheinyl transferase" evidence="3">
    <location>
        <begin position="112"/>
        <end position="218"/>
    </location>
</feature>
<keyword evidence="2 4" id="KW-0808">Transferase</keyword>
<dbReference type="PANTHER" id="PTHR12215">
    <property type="entry name" value="PHOSPHOPANTETHEINE TRANSFERASE"/>
    <property type="match status" value="1"/>
</dbReference>
<evidence type="ECO:0000259" key="3">
    <source>
        <dbReference type="Pfam" id="PF01648"/>
    </source>
</evidence>
<accession>A0ABT0VVJ8</accession>
<dbReference type="Gene3D" id="3.90.470.20">
    <property type="entry name" value="4'-phosphopantetheinyl transferase domain"/>
    <property type="match status" value="2"/>
</dbReference>
<dbReference type="SUPFAM" id="SSF56214">
    <property type="entry name" value="4'-phosphopantetheinyl transferase"/>
    <property type="match status" value="2"/>
</dbReference>
<dbReference type="PANTHER" id="PTHR12215:SF10">
    <property type="entry name" value="L-AMINOADIPATE-SEMIALDEHYDE DEHYDROGENASE-PHOSPHOPANTETHEINYL TRANSFERASE"/>
    <property type="match status" value="1"/>
</dbReference>
<proteinExistence type="inferred from homology"/>
<evidence type="ECO:0000313" key="5">
    <source>
        <dbReference type="Proteomes" id="UP001523263"/>
    </source>
</evidence>
<dbReference type="RefSeq" id="WP_199208322.1">
    <property type="nucleotide sequence ID" value="NZ_JAMQBH010000004.1"/>
</dbReference>
<evidence type="ECO:0000313" key="4">
    <source>
        <dbReference type="EMBL" id="MCM2513923.1"/>
    </source>
</evidence>
<protein>
    <submittedName>
        <fullName evidence="4">4'-phosphopantetheinyl transferase superfamily protein</fullName>
    </submittedName>
</protein>
<gene>
    <name evidence="4" type="ORF">NC658_11725</name>
</gene>
<sequence>MGAGEPTFLWLLPERAVNGFATALGGTRLLTDVERAGLERRSGEGARRRYLGARLLSRYALSACTGRPLDRWRFTRGPQGRPEPQPSADGVRFNLSHCDGLIACVVTRGRACGVDVGPTAAPDGLAAHLARRLGPAERARLEGAAPGARTALAGELWVLKEAYLKALGTGLTRGPGSFAFVRRPDGRIAVEDPLGAGDDARWWFDLVHPGPRHVLAVATEHGRPGLLRRTDLSDISLTA</sequence>
<evidence type="ECO:0000256" key="1">
    <source>
        <dbReference type="ARBA" id="ARBA00010990"/>
    </source>
</evidence>
<dbReference type="Proteomes" id="UP001523263">
    <property type="component" value="Unassembled WGS sequence"/>
</dbReference>
<name>A0ABT0VVJ8_STRGI</name>
<organism evidence="4 5">
    <name type="scientific">Streptomyces griseoincarnatus</name>
    <dbReference type="NCBI Taxonomy" id="29305"/>
    <lineage>
        <taxon>Bacteria</taxon>
        <taxon>Bacillati</taxon>
        <taxon>Actinomycetota</taxon>
        <taxon>Actinomycetes</taxon>
        <taxon>Kitasatosporales</taxon>
        <taxon>Streptomycetaceae</taxon>
        <taxon>Streptomyces</taxon>
        <taxon>Streptomyces griseoincarnatus group</taxon>
    </lineage>
</organism>
<comment type="caution">
    <text evidence="4">The sequence shown here is derived from an EMBL/GenBank/DDBJ whole genome shotgun (WGS) entry which is preliminary data.</text>
</comment>
<dbReference type="Pfam" id="PF01648">
    <property type="entry name" value="ACPS"/>
    <property type="match status" value="1"/>
</dbReference>
<dbReference type="InterPro" id="IPR008278">
    <property type="entry name" value="4-PPantetheinyl_Trfase_dom"/>
</dbReference>
<dbReference type="InterPro" id="IPR050559">
    <property type="entry name" value="P-Pant_transferase_sf"/>
</dbReference>
<reference evidence="4 5" key="1">
    <citation type="submission" date="2022-06" db="EMBL/GenBank/DDBJ databases">
        <title>Whole genome sequence of Streptomyces griseoincarnatus RB7AG.</title>
        <authorList>
            <person name="Ray L."/>
            <person name="Behera S."/>
            <person name="Panda A.N."/>
        </authorList>
    </citation>
    <scope>NUCLEOTIDE SEQUENCE [LARGE SCALE GENOMIC DNA]</scope>
    <source>
        <strain evidence="4 5">RB7AG</strain>
    </source>
</reference>
<comment type="similarity">
    <text evidence="1">Belongs to the P-Pant transferase superfamily. Gsp/Sfp/HetI/AcpT family.</text>
</comment>
<evidence type="ECO:0000256" key="2">
    <source>
        <dbReference type="ARBA" id="ARBA00022679"/>
    </source>
</evidence>
<keyword evidence="5" id="KW-1185">Reference proteome</keyword>
<dbReference type="GO" id="GO:0016740">
    <property type="term" value="F:transferase activity"/>
    <property type="evidence" value="ECO:0007669"/>
    <property type="project" value="UniProtKB-KW"/>
</dbReference>